<dbReference type="SMR" id="A0A1D9Q902"/>
<name>A0A1D9Q902_SCLS1</name>
<keyword evidence="1" id="KW-0732">Signal</keyword>
<dbReference type="SUPFAM" id="SSF57414">
    <property type="entry name" value="Hairpin loop containing domain-like"/>
    <property type="match status" value="1"/>
</dbReference>
<dbReference type="RefSeq" id="XP_001587680.1">
    <property type="nucleotide sequence ID" value="XM_001587630.1"/>
</dbReference>
<gene>
    <name evidence="3" type="ORF">sscle_07g061770</name>
</gene>
<dbReference type="KEGG" id="ssl:SS1G_11673"/>
<evidence type="ECO:0000256" key="1">
    <source>
        <dbReference type="SAM" id="SignalP"/>
    </source>
</evidence>
<feature type="chain" id="PRO_5010540092" description="Apple domain-containing protein" evidence="1">
    <location>
        <begin position="22"/>
        <end position="129"/>
    </location>
</feature>
<dbReference type="OrthoDB" id="3556210at2759"/>
<dbReference type="InterPro" id="IPR003609">
    <property type="entry name" value="Pan_app"/>
</dbReference>
<evidence type="ECO:0000313" key="3">
    <source>
        <dbReference type="EMBL" id="APA11407.1"/>
    </source>
</evidence>
<accession>A0A1D9Q902</accession>
<dbReference type="AlphaFoldDB" id="A0A1D9Q902"/>
<dbReference type="Gene3D" id="3.50.4.10">
    <property type="entry name" value="Hepatocyte Growth Factor"/>
    <property type="match status" value="1"/>
</dbReference>
<evidence type="ECO:0000259" key="2">
    <source>
        <dbReference type="PROSITE" id="PS50948"/>
    </source>
</evidence>
<dbReference type="Proteomes" id="UP000177798">
    <property type="component" value="Chromosome 7"/>
</dbReference>
<dbReference type="PROSITE" id="PS50948">
    <property type="entry name" value="PAN"/>
    <property type="match status" value="1"/>
</dbReference>
<sequence>MYIQNFLVALISFALIKHVNSSPTQTGTLSTPPPPGETYLTNYPICATPGYTVVPGSYNESIHQASGSTLGRCINECRAAYPACKSIAFHAEYTECLWYDRRVGRTQLYVDEGSEFVHYDLICAVDGCY</sequence>
<protein>
    <recommendedName>
        <fullName evidence="2">Apple domain-containing protein</fullName>
    </recommendedName>
</protein>
<feature type="signal peptide" evidence="1">
    <location>
        <begin position="1"/>
        <end position="21"/>
    </location>
</feature>
<reference evidence="4" key="1">
    <citation type="journal article" date="2017" name="Genome Biol. Evol.">
        <title>The complete genome sequence of the phytopathogenic fungus Sclerotinia sclerotiorum reveals insights into the genome architecture of broad host range pathogens.</title>
        <authorList>
            <person name="Derbyshire M."/>
            <person name="Denton-Giles M."/>
            <person name="Hegedus D."/>
            <person name="Seifbarghy S."/>
            <person name="Rollins J."/>
            <person name="van Kan J."/>
            <person name="Seidl M.F."/>
            <person name="Faino L."/>
            <person name="Mbengue M."/>
            <person name="Navaud O."/>
            <person name="Raffaele S."/>
            <person name="Hammond-Kosack K."/>
            <person name="Heard S."/>
            <person name="Oliver R."/>
        </authorList>
    </citation>
    <scope>NUCLEOTIDE SEQUENCE [LARGE SCALE GENOMIC DNA]</scope>
    <source>
        <strain evidence="4">ATCC 18683 / 1980 / Ss-1</strain>
    </source>
</reference>
<dbReference type="EMBL" id="CP017820">
    <property type="protein sequence ID" value="APA11407.1"/>
    <property type="molecule type" value="Genomic_DNA"/>
</dbReference>
<proteinExistence type="predicted"/>
<evidence type="ECO:0000313" key="4">
    <source>
        <dbReference type="Proteomes" id="UP000177798"/>
    </source>
</evidence>
<dbReference type="OMA" id="ASCINEC"/>
<organism evidence="3 4">
    <name type="scientific">Sclerotinia sclerotiorum (strain ATCC 18683 / 1980 / Ss-1)</name>
    <name type="common">White mold</name>
    <name type="synonym">Whetzelinia sclerotiorum</name>
    <dbReference type="NCBI Taxonomy" id="665079"/>
    <lineage>
        <taxon>Eukaryota</taxon>
        <taxon>Fungi</taxon>
        <taxon>Dikarya</taxon>
        <taxon>Ascomycota</taxon>
        <taxon>Pezizomycotina</taxon>
        <taxon>Leotiomycetes</taxon>
        <taxon>Helotiales</taxon>
        <taxon>Sclerotiniaceae</taxon>
        <taxon>Sclerotinia</taxon>
    </lineage>
</organism>
<dbReference type="VEuPathDB" id="FungiDB:sscle_07g061770"/>
<feature type="domain" description="Apple" evidence="2">
    <location>
        <begin position="46"/>
        <end position="123"/>
    </location>
</feature>